<evidence type="ECO:0000313" key="7">
    <source>
        <dbReference type="EMBL" id="KAF6041322.1"/>
    </source>
</evidence>
<dbReference type="AlphaFoldDB" id="A0A7J7KT12"/>
<dbReference type="InterPro" id="IPR011600">
    <property type="entry name" value="Pept_C14_caspase"/>
</dbReference>
<dbReference type="GO" id="GO:0006915">
    <property type="term" value="P:apoptotic process"/>
    <property type="evidence" value="ECO:0007669"/>
    <property type="project" value="UniProtKB-KW"/>
</dbReference>
<keyword evidence="2" id="KW-0645">Protease</keyword>
<dbReference type="InterPro" id="IPR002398">
    <property type="entry name" value="Pept_C14"/>
</dbReference>
<reference evidence="7" key="1">
    <citation type="submission" date="2020-06" db="EMBL/GenBank/DDBJ databases">
        <title>Draft genome of Bugula neritina, a colonial animal packing powerful symbionts and potential medicines.</title>
        <authorList>
            <person name="Rayko M."/>
        </authorList>
    </citation>
    <scope>NUCLEOTIDE SEQUENCE [LARGE SCALE GENOMIC DNA]</scope>
    <source>
        <strain evidence="7">Kwan_BN1</strain>
    </source>
</reference>
<feature type="repeat" description="ANK" evidence="5">
    <location>
        <begin position="63"/>
        <end position="86"/>
    </location>
</feature>
<dbReference type="InterPro" id="IPR029030">
    <property type="entry name" value="Caspase-like_dom_sf"/>
</dbReference>
<keyword evidence="4" id="KW-0378">Hydrolase</keyword>
<dbReference type="InterPro" id="IPR002110">
    <property type="entry name" value="Ankyrin_rpt"/>
</dbReference>
<dbReference type="PROSITE" id="PS50297">
    <property type="entry name" value="ANK_REP_REGION"/>
    <property type="match status" value="1"/>
</dbReference>
<dbReference type="GO" id="GO:0004197">
    <property type="term" value="F:cysteine-type endopeptidase activity"/>
    <property type="evidence" value="ECO:0007669"/>
    <property type="project" value="InterPro"/>
</dbReference>
<evidence type="ECO:0000256" key="3">
    <source>
        <dbReference type="ARBA" id="ARBA00022703"/>
    </source>
</evidence>
<name>A0A7J7KT12_BUGNE</name>
<sequence>MVKCVIDSVPAADLLNLLSIPNHQGETTLHGPVNSINMETLQCLVESVETTDLYTLLLTQDIYGDTAVHSAAYKGNLDMLKTLLDKLSSEQCLEILNIKNNKQFTPVVAAKSNKQYEAAKCIGEYKRKSEHYFEGSSQMSASLKDSLKYLDERNRDVDIIQLPVKPCTLQSVTEKFYSDNVYRMSAPVRGRCLIINNRYFDRPATPAPGQFEFQDRDGSEMDVINILNVFQQLSFDCELKSNVSSKQMLVDIERETQHLDYKVLGVSVLVIMTHGAENQVYGKDGRPVKLTDIYDLMSPYRFKSMAGKPKIIILQSCAGGECILLLLRWL</sequence>
<protein>
    <recommendedName>
        <fullName evidence="6">Caspase family p20 domain-containing protein</fullName>
    </recommendedName>
</protein>
<dbReference type="SMART" id="SM00248">
    <property type="entry name" value="ANK"/>
    <property type="match status" value="2"/>
</dbReference>
<dbReference type="EMBL" id="VXIV02000060">
    <property type="protein sequence ID" value="KAF6041322.1"/>
    <property type="molecule type" value="Genomic_DNA"/>
</dbReference>
<keyword evidence="8" id="KW-1185">Reference proteome</keyword>
<evidence type="ECO:0000313" key="8">
    <source>
        <dbReference type="Proteomes" id="UP000593567"/>
    </source>
</evidence>
<proteinExistence type="inferred from homology"/>
<dbReference type="Pfam" id="PF00656">
    <property type="entry name" value="Peptidase_C14"/>
    <property type="match status" value="1"/>
</dbReference>
<dbReference type="Gene3D" id="1.25.40.20">
    <property type="entry name" value="Ankyrin repeat-containing domain"/>
    <property type="match status" value="1"/>
</dbReference>
<evidence type="ECO:0000256" key="4">
    <source>
        <dbReference type="ARBA" id="ARBA00022801"/>
    </source>
</evidence>
<dbReference type="Gene3D" id="3.40.50.1460">
    <property type="match status" value="1"/>
</dbReference>
<dbReference type="InterPro" id="IPR001309">
    <property type="entry name" value="Pept_C14_p20"/>
</dbReference>
<dbReference type="Proteomes" id="UP000593567">
    <property type="component" value="Unassembled WGS sequence"/>
</dbReference>
<organism evidence="7 8">
    <name type="scientific">Bugula neritina</name>
    <name type="common">Brown bryozoan</name>
    <name type="synonym">Sertularia neritina</name>
    <dbReference type="NCBI Taxonomy" id="10212"/>
    <lineage>
        <taxon>Eukaryota</taxon>
        <taxon>Metazoa</taxon>
        <taxon>Spiralia</taxon>
        <taxon>Lophotrochozoa</taxon>
        <taxon>Bryozoa</taxon>
        <taxon>Gymnolaemata</taxon>
        <taxon>Cheilostomatida</taxon>
        <taxon>Flustrina</taxon>
        <taxon>Buguloidea</taxon>
        <taxon>Bugulidae</taxon>
        <taxon>Bugula</taxon>
    </lineage>
</organism>
<dbReference type="PRINTS" id="PR00376">
    <property type="entry name" value="IL1BCENZYME"/>
</dbReference>
<keyword evidence="5" id="KW-0040">ANK repeat</keyword>
<dbReference type="InterPro" id="IPR015917">
    <property type="entry name" value="Pept_C14A"/>
</dbReference>
<evidence type="ECO:0000256" key="1">
    <source>
        <dbReference type="ARBA" id="ARBA00010134"/>
    </source>
</evidence>
<evidence type="ECO:0000259" key="6">
    <source>
        <dbReference type="PROSITE" id="PS50208"/>
    </source>
</evidence>
<dbReference type="SUPFAM" id="SSF52129">
    <property type="entry name" value="Caspase-like"/>
    <property type="match status" value="1"/>
</dbReference>
<evidence type="ECO:0000256" key="5">
    <source>
        <dbReference type="PROSITE-ProRule" id="PRU00023"/>
    </source>
</evidence>
<comment type="similarity">
    <text evidence="1">Belongs to the peptidase C14A family.</text>
</comment>
<keyword evidence="3" id="KW-0053">Apoptosis</keyword>
<dbReference type="SUPFAM" id="SSF48403">
    <property type="entry name" value="Ankyrin repeat"/>
    <property type="match status" value="1"/>
</dbReference>
<accession>A0A7J7KT12</accession>
<dbReference type="Pfam" id="PF13637">
    <property type="entry name" value="Ank_4"/>
    <property type="match status" value="1"/>
</dbReference>
<gene>
    <name evidence="7" type="ORF">EB796_000371</name>
</gene>
<dbReference type="PROSITE" id="PS50088">
    <property type="entry name" value="ANK_REPEAT"/>
    <property type="match status" value="1"/>
</dbReference>
<dbReference type="PANTHER" id="PTHR47901">
    <property type="entry name" value="CASPASE RECRUITMENT DOMAIN-CONTAINING PROTEIN 18"/>
    <property type="match status" value="1"/>
</dbReference>
<dbReference type="InterPro" id="IPR036770">
    <property type="entry name" value="Ankyrin_rpt-contain_sf"/>
</dbReference>
<dbReference type="OrthoDB" id="5314041at2759"/>
<dbReference type="GO" id="GO:0006508">
    <property type="term" value="P:proteolysis"/>
    <property type="evidence" value="ECO:0007669"/>
    <property type="project" value="UniProtKB-KW"/>
</dbReference>
<dbReference type="PANTHER" id="PTHR47901:SF8">
    <property type="entry name" value="CASPASE-3"/>
    <property type="match status" value="1"/>
</dbReference>
<dbReference type="PROSITE" id="PS50208">
    <property type="entry name" value="CASPASE_P20"/>
    <property type="match status" value="1"/>
</dbReference>
<dbReference type="SMART" id="SM00115">
    <property type="entry name" value="CASc"/>
    <property type="match status" value="1"/>
</dbReference>
<feature type="domain" description="Caspase family p20" evidence="6">
    <location>
        <begin position="188"/>
        <end position="321"/>
    </location>
</feature>
<evidence type="ECO:0000256" key="2">
    <source>
        <dbReference type="ARBA" id="ARBA00022670"/>
    </source>
</evidence>
<comment type="caution">
    <text evidence="7">The sequence shown here is derived from an EMBL/GenBank/DDBJ whole genome shotgun (WGS) entry which is preliminary data.</text>
</comment>